<feature type="region of interest" description="Disordered" evidence="1">
    <location>
        <begin position="1"/>
        <end position="35"/>
    </location>
</feature>
<evidence type="ECO:0000259" key="2">
    <source>
        <dbReference type="PROSITE" id="PS50097"/>
    </source>
</evidence>
<dbReference type="EMBL" id="JAEVFJ010000007">
    <property type="protein sequence ID" value="KAH8103513.1"/>
    <property type="molecule type" value="Genomic_DNA"/>
</dbReference>
<feature type="compositionally biased region" description="Polar residues" evidence="1">
    <location>
        <begin position="12"/>
        <end position="21"/>
    </location>
</feature>
<dbReference type="InterPro" id="IPR000210">
    <property type="entry name" value="BTB/POZ_dom"/>
</dbReference>
<gene>
    <name evidence="3" type="ORF">BXZ70DRAFT_889047</name>
</gene>
<dbReference type="PROSITE" id="PS50097">
    <property type="entry name" value="BTB"/>
    <property type="match status" value="1"/>
</dbReference>
<evidence type="ECO:0000256" key="1">
    <source>
        <dbReference type="SAM" id="MobiDB-lite"/>
    </source>
</evidence>
<feature type="non-terminal residue" evidence="3">
    <location>
        <position position="1"/>
    </location>
</feature>
<keyword evidence="4" id="KW-1185">Reference proteome</keyword>
<dbReference type="AlphaFoldDB" id="A0A8K0UVF8"/>
<dbReference type="SUPFAM" id="SSF54695">
    <property type="entry name" value="POZ domain"/>
    <property type="match status" value="1"/>
</dbReference>
<protein>
    <recommendedName>
        <fullName evidence="2">BTB domain-containing protein</fullName>
    </recommendedName>
</protein>
<proteinExistence type="predicted"/>
<name>A0A8K0UVF8_9AGAR</name>
<dbReference type="Pfam" id="PF00651">
    <property type="entry name" value="BTB"/>
    <property type="match status" value="1"/>
</dbReference>
<comment type="caution">
    <text evidence="3">The sequence shown here is derived from an EMBL/GenBank/DDBJ whole genome shotgun (WGS) entry which is preliminary data.</text>
</comment>
<dbReference type="InterPro" id="IPR011333">
    <property type="entry name" value="SKP1/BTB/POZ_sf"/>
</dbReference>
<evidence type="ECO:0000313" key="4">
    <source>
        <dbReference type="Proteomes" id="UP000813824"/>
    </source>
</evidence>
<reference evidence="3" key="1">
    <citation type="journal article" date="2021" name="New Phytol.">
        <title>Evolutionary innovations through gain and loss of genes in the ectomycorrhizal Boletales.</title>
        <authorList>
            <person name="Wu G."/>
            <person name="Miyauchi S."/>
            <person name="Morin E."/>
            <person name="Kuo A."/>
            <person name="Drula E."/>
            <person name="Varga T."/>
            <person name="Kohler A."/>
            <person name="Feng B."/>
            <person name="Cao Y."/>
            <person name="Lipzen A."/>
            <person name="Daum C."/>
            <person name="Hundley H."/>
            <person name="Pangilinan J."/>
            <person name="Johnson J."/>
            <person name="Barry K."/>
            <person name="LaButti K."/>
            <person name="Ng V."/>
            <person name="Ahrendt S."/>
            <person name="Min B."/>
            <person name="Choi I.G."/>
            <person name="Park H."/>
            <person name="Plett J.M."/>
            <person name="Magnuson J."/>
            <person name="Spatafora J.W."/>
            <person name="Nagy L.G."/>
            <person name="Henrissat B."/>
            <person name="Grigoriev I.V."/>
            <person name="Yang Z.L."/>
            <person name="Xu J."/>
            <person name="Martin F.M."/>
        </authorList>
    </citation>
    <scope>NUCLEOTIDE SEQUENCE</scope>
    <source>
        <strain evidence="3">KKN 215</strain>
    </source>
</reference>
<dbReference type="Proteomes" id="UP000813824">
    <property type="component" value="Unassembled WGS sequence"/>
</dbReference>
<sequence>MAGNPYGYSNPFPGTTTNTPVTAGPSASTTTTSTATAEPVIAEKIRRHPHYYLNGGDVHFLVENYLFRVHRYFFERESHYFRERLSLPANPGQQAKGSADNNPFPLDDVQAIDFSRFLWVFYNPKYSIYNAGIDDWSAILKLAFEWKFTEVKALALRELERFQIDPVQKIDLYQRYEVDRKLLIPSFALLTFRPEPLNLQEGRRLGLETALLLAEAREYARGKRTTSGGHTPISATVDQQQMEGVIATVFNIDTTVAPP</sequence>
<dbReference type="Gene3D" id="3.30.710.10">
    <property type="entry name" value="Potassium Channel Kv1.1, Chain A"/>
    <property type="match status" value="1"/>
</dbReference>
<evidence type="ECO:0000313" key="3">
    <source>
        <dbReference type="EMBL" id="KAH8103513.1"/>
    </source>
</evidence>
<organism evidence="3 4">
    <name type="scientific">Cristinia sonorae</name>
    <dbReference type="NCBI Taxonomy" id="1940300"/>
    <lineage>
        <taxon>Eukaryota</taxon>
        <taxon>Fungi</taxon>
        <taxon>Dikarya</taxon>
        <taxon>Basidiomycota</taxon>
        <taxon>Agaricomycotina</taxon>
        <taxon>Agaricomycetes</taxon>
        <taxon>Agaricomycetidae</taxon>
        <taxon>Agaricales</taxon>
        <taxon>Pleurotineae</taxon>
        <taxon>Stephanosporaceae</taxon>
        <taxon>Cristinia</taxon>
    </lineage>
</organism>
<feature type="compositionally biased region" description="Low complexity" evidence="1">
    <location>
        <begin position="26"/>
        <end position="35"/>
    </location>
</feature>
<accession>A0A8K0UVF8</accession>
<dbReference type="OrthoDB" id="9997739at2759"/>
<feature type="domain" description="BTB" evidence="2">
    <location>
        <begin position="56"/>
        <end position="130"/>
    </location>
</feature>